<feature type="transmembrane region" description="Helical" evidence="5">
    <location>
        <begin position="98"/>
        <end position="117"/>
    </location>
</feature>
<feature type="transmembrane region" description="Helical" evidence="5">
    <location>
        <begin position="50"/>
        <end position="66"/>
    </location>
</feature>
<dbReference type="InterPro" id="IPR002645">
    <property type="entry name" value="STAS_dom"/>
</dbReference>
<gene>
    <name evidence="7" type="ORF">CAI16_05920</name>
</gene>
<dbReference type="RefSeq" id="WP_116277669.1">
    <property type="nucleotide sequence ID" value="NZ_NFZX01000008.1"/>
</dbReference>
<sequence>MWKKLVPAFDWLPNYNRSDFRGDLSAGLIVAIMLIPQGMAYAMLAGLDPVIGLYASTIPLIIYALFGTSRQLAVGPVAMVSLLVLSGVSTLAEPGSSEYVSLVLLLMLMVGLIQLLLGVLKLGFLVNFLSHAVISGFTSAAAIIIGLSQLKDLTGVTYESGKSEVFLLIAEAVKRISEINSITLAIGISSIVLLVLFKKYVKKVPGPIVVVTLSILTVYVFNLYEDGVSIVGQVPKGLPALSFPTFTMDSIVALLPIAFTITFVGFMESIAMAKAIAAKEKYKVNANQELIGLGLANVGGSFFSAYPVTGGFSRSAVNYQAGARTPLASIITAVLIMLTLLFFTDLFYYLPKAVLAAIIMVAVYSLIDFHEAKKLFQLNRADGWTWILTFLATLVLGIQTGILIGIVFSLLVYVGKNAYPHIAELGFVESRGVYKNKQRYPDAMDDPEVIIFRVDADLFFANMSFVEDKLCNRLAEKPDTKYVIMDFSGVNSMDAVSIHSLEEMMQTCKQHTQFLFAGIKGPVMDVLEKASWDKKYHQMIHYITIEEAVKSLKNRVKNDG</sequence>
<evidence type="ECO:0000256" key="3">
    <source>
        <dbReference type="ARBA" id="ARBA00022989"/>
    </source>
</evidence>
<dbReference type="InterPro" id="IPR036513">
    <property type="entry name" value="STAS_dom_sf"/>
</dbReference>
<organism evidence="7 8">
    <name type="scientific">Virgibacillus dokdonensis</name>
    <dbReference type="NCBI Taxonomy" id="302167"/>
    <lineage>
        <taxon>Bacteria</taxon>
        <taxon>Bacillati</taxon>
        <taxon>Bacillota</taxon>
        <taxon>Bacilli</taxon>
        <taxon>Bacillales</taxon>
        <taxon>Bacillaceae</taxon>
        <taxon>Virgibacillus</taxon>
    </lineage>
</organism>
<evidence type="ECO:0000313" key="8">
    <source>
        <dbReference type="Proteomes" id="UP000256488"/>
    </source>
</evidence>
<evidence type="ECO:0000256" key="5">
    <source>
        <dbReference type="SAM" id="Phobius"/>
    </source>
</evidence>
<comment type="subcellular location">
    <subcellularLocation>
        <location evidence="1">Membrane</location>
        <topology evidence="1">Multi-pass membrane protein</topology>
    </subcellularLocation>
</comment>
<dbReference type="GO" id="GO:0008271">
    <property type="term" value="F:secondary active sulfate transmembrane transporter activity"/>
    <property type="evidence" value="ECO:0007669"/>
    <property type="project" value="InterPro"/>
</dbReference>
<protein>
    <submittedName>
        <fullName evidence="7">Sodium-independent anion transporter</fullName>
    </submittedName>
</protein>
<feature type="domain" description="STAS" evidence="6">
    <location>
        <begin position="439"/>
        <end position="552"/>
    </location>
</feature>
<dbReference type="NCBIfam" id="TIGR00815">
    <property type="entry name" value="sulP"/>
    <property type="match status" value="1"/>
</dbReference>
<evidence type="ECO:0000259" key="6">
    <source>
        <dbReference type="PROSITE" id="PS50801"/>
    </source>
</evidence>
<proteinExistence type="predicted"/>
<feature type="transmembrane region" description="Helical" evidence="5">
    <location>
        <begin position="251"/>
        <end position="270"/>
    </location>
</feature>
<comment type="caution">
    <text evidence="7">The sequence shown here is derived from an EMBL/GenBank/DDBJ whole genome shotgun (WGS) entry which is preliminary data.</text>
</comment>
<name>A0A3E0WSM2_9BACI</name>
<accession>A0A3E0WSM2</accession>
<dbReference type="Pfam" id="PF01740">
    <property type="entry name" value="STAS"/>
    <property type="match status" value="1"/>
</dbReference>
<keyword evidence="3 5" id="KW-1133">Transmembrane helix</keyword>
<evidence type="ECO:0000256" key="4">
    <source>
        <dbReference type="ARBA" id="ARBA00023136"/>
    </source>
</evidence>
<reference evidence="7 8" key="1">
    <citation type="submission" date="2017-05" db="EMBL/GenBank/DDBJ databases">
        <title>Virgibacillus sp. AK90 isolated from a saltern of Kakinada, India.</title>
        <authorList>
            <person name="Gupta V."/>
            <person name="Sidhu C."/>
            <person name="Korpole S."/>
            <person name="Pinnaka A.K."/>
        </authorList>
    </citation>
    <scope>NUCLEOTIDE SEQUENCE [LARGE SCALE GENOMIC DNA]</scope>
    <source>
        <strain evidence="7 8">AK90</strain>
    </source>
</reference>
<dbReference type="PROSITE" id="PS50801">
    <property type="entry name" value="STAS"/>
    <property type="match status" value="1"/>
</dbReference>
<dbReference type="PROSITE" id="PS01130">
    <property type="entry name" value="SLC26A"/>
    <property type="match status" value="1"/>
</dbReference>
<evidence type="ECO:0000256" key="1">
    <source>
        <dbReference type="ARBA" id="ARBA00004141"/>
    </source>
</evidence>
<dbReference type="Proteomes" id="UP000256488">
    <property type="component" value="Unassembled WGS sequence"/>
</dbReference>
<feature type="transmembrane region" description="Helical" evidence="5">
    <location>
        <begin position="24"/>
        <end position="44"/>
    </location>
</feature>
<evidence type="ECO:0000256" key="2">
    <source>
        <dbReference type="ARBA" id="ARBA00022692"/>
    </source>
</evidence>
<dbReference type="Pfam" id="PF00916">
    <property type="entry name" value="Sulfate_transp"/>
    <property type="match status" value="1"/>
</dbReference>
<dbReference type="InterPro" id="IPR018045">
    <property type="entry name" value="S04_transporter_CS"/>
</dbReference>
<dbReference type="CDD" id="cd07042">
    <property type="entry name" value="STAS_SulP_like_sulfate_transporter"/>
    <property type="match status" value="1"/>
</dbReference>
<dbReference type="GO" id="GO:0016020">
    <property type="term" value="C:membrane"/>
    <property type="evidence" value="ECO:0007669"/>
    <property type="project" value="UniProtKB-SubCell"/>
</dbReference>
<evidence type="ECO:0000313" key="7">
    <source>
        <dbReference type="EMBL" id="RFA35972.1"/>
    </source>
</evidence>
<feature type="transmembrane region" description="Helical" evidence="5">
    <location>
        <begin position="387"/>
        <end position="414"/>
    </location>
</feature>
<dbReference type="AlphaFoldDB" id="A0A3E0WSM2"/>
<dbReference type="InterPro" id="IPR011547">
    <property type="entry name" value="SLC26A/SulP_dom"/>
</dbReference>
<feature type="transmembrane region" description="Helical" evidence="5">
    <location>
        <begin position="204"/>
        <end position="224"/>
    </location>
</feature>
<dbReference type="EMBL" id="NFZX01000008">
    <property type="protein sequence ID" value="RFA35972.1"/>
    <property type="molecule type" value="Genomic_DNA"/>
</dbReference>
<feature type="transmembrane region" description="Helical" evidence="5">
    <location>
        <begin position="179"/>
        <end position="197"/>
    </location>
</feature>
<dbReference type="Gene3D" id="3.30.750.24">
    <property type="entry name" value="STAS domain"/>
    <property type="match status" value="1"/>
</dbReference>
<keyword evidence="4 5" id="KW-0472">Membrane</keyword>
<feature type="transmembrane region" description="Helical" evidence="5">
    <location>
        <begin position="124"/>
        <end position="147"/>
    </location>
</feature>
<feature type="transmembrane region" description="Helical" evidence="5">
    <location>
        <begin position="290"/>
        <end position="309"/>
    </location>
</feature>
<dbReference type="InterPro" id="IPR001902">
    <property type="entry name" value="SLC26A/SulP_fam"/>
</dbReference>
<feature type="transmembrane region" description="Helical" evidence="5">
    <location>
        <begin position="321"/>
        <end position="342"/>
    </location>
</feature>
<keyword evidence="2 5" id="KW-0812">Transmembrane</keyword>
<dbReference type="SUPFAM" id="SSF52091">
    <property type="entry name" value="SpoIIaa-like"/>
    <property type="match status" value="1"/>
</dbReference>
<feature type="transmembrane region" description="Helical" evidence="5">
    <location>
        <begin position="73"/>
        <end position="92"/>
    </location>
</feature>
<feature type="transmembrane region" description="Helical" evidence="5">
    <location>
        <begin position="349"/>
        <end position="367"/>
    </location>
</feature>
<dbReference type="PANTHER" id="PTHR11814">
    <property type="entry name" value="SULFATE TRANSPORTER"/>
    <property type="match status" value="1"/>
</dbReference>